<feature type="domain" description="Ig-like" evidence="6">
    <location>
        <begin position="178"/>
        <end position="266"/>
    </location>
</feature>
<dbReference type="PANTHER" id="PTHR12231:SF253">
    <property type="entry name" value="DPR-INTERACTING PROTEIN ETA, ISOFORM B-RELATED"/>
    <property type="match status" value="1"/>
</dbReference>
<dbReference type="InterPro" id="IPR051170">
    <property type="entry name" value="Neural/epithelial_adhesion"/>
</dbReference>
<dbReference type="InterPro" id="IPR013783">
    <property type="entry name" value="Ig-like_fold"/>
</dbReference>
<accession>A0A9P0EZN3</accession>
<dbReference type="InterPro" id="IPR003599">
    <property type="entry name" value="Ig_sub"/>
</dbReference>
<evidence type="ECO:0000256" key="3">
    <source>
        <dbReference type="ARBA" id="ARBA00023157"/>
    </source>
</evidence>
<dbReference type="InterPro" id="IPR036179">
    <property type="entry name" value="Ig-like_dom_sf"/>
</dbReference>
<dbReference type="AlphaFoldDB" id="A0A9P0EZN3"/>
<dbReference type="Gene3D" id="2.60.40.10">
    <property type="entry name" value="Immunoglobulins"/>
    <property type="match status" value="2"/>
</dbReference>
<dbReference type="InterPro" id="IPR003598">
    <property type="entry name" value="Ig_sub2"/>
</dbReference>
<dbReference type="EMBL" id="OU963871">
    <property type="protein sequence ID" value="CAH0383542.1"/>
    <property type="molecule type" value="Genomic_DNA"/>
</dbReference>
<dbReference type="Pfam" id="PF07679">
    <property type="entry name" value="I-set"/>
    <property type="match status" value="1"/>
</dbReference>
<sequence>MASSRIAILLVFTVSSIHAAIIPSVPEYLEQNSLPLFARLGEKEDDFGERGGLRRRDWVKVSVTTPQFIRVPMGARVELHCDVMGSPPPSVQWNRGLQTLQEQGFEESNDIGGTGVAKVRSKLVIDCVLPHHQSMQYTCKGISGSQAVISNPITLLVQGGNSTSLGSERCRAGGIKVPRINSWSPIIMETMGTNIALPCFAEGNPRPTVYWLDKKNEPIDESSDSRFKMLETGELLITKLNWEDMGDYKCVAESPQGHETAETFLYPMLQVKNTKAEALESIMQD</sequence>
<keyword evidence="1 5" id="KW-0732">Signal</keyword>
<dbReference type="PANTHER" id="PTHR12231">
    <property type="entry name" value="CTX-RELATED TYPE I TRANSMEMBRANE PROTEIN"/>
    <property type="match status" value="1"/>
</dbReference>
<feature type="domain" description="Ig-like" evidence="6">
    <location>
        <begin position="59"/>
        <end position="150"/>
    </location>
</feature>
<evidence type="ECO:0000313" key="8">
    <source>
        <dbReference type="Proteomes" id="UP001152759"/>
    </source>
</evidence>
<evidence type="ECO:0000256" key="4">
    <source>
        <dbReference type="ARBA" id="ARBA00023319"/>
    </source>
</evidence>
<keyword evidence="3" id="KW-1015">Disulfide bond</keyword>
<reference evidence="7" key="1">
    <citation type="submission" date="2021-12" db="EMBL/GenBank/DDBJ databases">
        <authorList>
            <person name="King R."/>
        </authorList>
    </citation>
    <scope>NUCLEOTIDE SEQUENCE</scope>
</reference>
<evidence type="ECO:0000256" key="5">
    <source>
        <dbReference type="SAM" id="SignalP"/>
    </source>
</evidence>
<feature type="chain" id="PRO_5040348011" description="Ig-like domain-containing protein" evidence="5">
    <location>
        <begin position="20"/>
        <end position="285"/>
    </location>
</feature>
<dbReference type="CDD" id="cd00096">
    <property type="entry name" value="Ig"/>
    <property type="match status" value="1"/>
</dbReference>
<proteinExistence type="predicted"/>
<dbReference type="SMART" id="SM00408">
    <property type="entry name" value="IGc2"/>
    <property type="match status" value="2"/>
</dbReference>
<dbReference type="InterPro" id="IPR007110">
    <property type="entry name" value="Ig-like_dom"/>
</dbReference>
<dbReference type="PROSITE" id="PS50835">
    <property type="entry name" value="IG_LIKE"/>
    <property type="match status" value="2"/>
</dbReference>
<gene>
    <name evidence="7" type="ORF">BEMITA_LOCUS2981</name>
</gene>
<dbReference type="Pfam" id="PF13927">
    <property type="entry name" value="Ig_3"/>
    <property type="match status" value="1"/>
</dbReference>
<evidence type="ECO:0000259" key="6">
    <source>
        <dbReference type="PROSITE" id="PS50835"/>
    </source>
</evidence>
<evidence type="ECO:0000256" key="1">
    <source>
        <dbReference type="ARBA" id="ARBA00022729"/>
    </source>
</evidence>
<dbReference type="Proteomes" id="UP001152759">
    <property type="component" value="Chromosome 10"/>
</dbReference>
<dbReference type="GO" id="GO:0043005">
    <property type="term" value="C:neuron projection"/>
    <property type="evidence" value="ECO:0007669"/>
    <property type="project" value="TreeGrafter"/>
</dbReference>
<dbReference type="KEGG" id="btab:109038383"/>
<keyword evidence="4" id="KW-0393">Immunoglobulin domain</keyword>
<protein>
    <recommendedName>
        <fullName evidence="6">Ig-like domain-containing protein</fullName>
    </recommendedName>
</protein>
<organism evidence="7 8">
    <name type="scientific">Bemisia tabaci</name>
    <name type="common">Sweetpotato whitefly</name>
    <name type="synonym">Aleurodes tabaci</name>
    <dbReference type="NCBI Taxonomy" id="7038"/>
    <lineage>
        <taxon>Eukaryota</taxon>
        <taxon>Metazoa</taxon>
        <taxon>Ecdysozoa</taxon>
        <taxon>Arthropoda</taxon>
        <taxon>Hexapoda</taxon>
        <taxon>Insecta</taxon>
        <taxon>Pterygota</taxon>
        <taxon>Neoptera</taxon>
        <taxon>Paraneoptera</taxon>
        <taxon>Hemiptera</taxon>
        <taxon>Sternorrhyncha</taxon>
        <taxon>Aleyrodoidea</taxon>
        <taxon>Aleyrodidae</taxon>
        <taxon>Aleyrodinae</taxon>
        <taxon>Bemisia</taxon>
    </lineage>
</organism>
<dbReference type="FunFam" id="2.60.40.10:FF:000032">
    <property type="entry name" value="palladin isoform X1"/>
    <property type="match status" value="1"/>
</dbReference>
<feature type="signal peptide" evidence="5">
    <location>
        <begin position="1"/>
        <end position="19"/>
    </location>
</feature>
<dbReference type="OrthoDB" id="6138780at2759"/>
<dbReference type="SMART" id="SM00409">
    <property type="entry name" value="IG"/>
    <property type="match status" value="2"/>
</dbReference>
<evidence type="ECO:0000313" key="7">
    <source>
        <dbReference type="EMBL" id="CAH0383542.1"/>
    </source>
</evidence>
<name>A0A9P0EZN3_BEMTA</name>
<keyword evidence="8" id="KW-1185">Reference proteome</keyword>
<evidence type="ECO:0000256" key="2">
    <source>
        <dbReference type="ARBA" id="ARBA00022737"/>
    </source>
</evidence>
<dbReference type="InterPro" id="IPR013098">
    <property type="entry name" value="Ig_I-set"/>
</dbReference>
<dbReference type="SUPFAM" id="SSF48726">
    <property type="entry name" value="Immunoglobulin"/>
    <property type="match status" value="2"/>
</dbReference>
<keyword evidence="2" id="KW-0677">Repeat</keyword>